<evidence type="ECO:0000313" key="4">
    <source>
        <dbReference type="EMBL" id="EDM64096.1"/>
    </source>
</evidence>
<reference evidence="4 5" key="2">
    <citation type="submission" date="2007-04" db="EMBL/GenBank/DDBJ databases">
        <title>Draft genome sequence of Dorea longicatena (DSM 13814).</title>
        <authorList>
            <person name="Sudarsanam P."/>
            <person name="Ley R."/>
            <person name="Guruge J."/>
            <person name="Turnbaugh P.J."/>
            <person name="Mahowald M."/>
            <person name="Liep D."/>
            <person name="Gordon J."/>
        </authorList>
    </citation>
    <scope>NUCLEOTIDE SEQUENCE [LARGE SCALE GENOMIC DNA]</scope>
    <source>
        <strain evidence="4 5">DSM 13814</strain>
    </source>
</reference>
<dbReference type="InterPro" id="IPR010090">
    <property type="entry name" value="Phage_tape_meas"/>
</dbReference>
<sequence>MIVLADGYLNFDTKINEKGFNDGISKLGKLGKSGLKVATRAVTALGAAAGTGIAAAVKVGAAFEAEMSKVSAISGATGEDFQKLTDKAKEMGAKTKFSATESAQAMEYMAMAGWKTSDMLNGIEGIMNLAAASGEDLATTSDIVTDALTAMGLQASDSGHFADVLAAASSNANTNVSMMGETFKYAAPLAGALGYNIEDLSMAIGLMANSGIKGGQAGTTLRSILTRLAKPPKEAAEAMDQYGISLKNSDGSMKSLMEVMENMRDSLQELPEDEQSAAAAAIGGQEAMSGLLAIVNASESDFDKLSSAIDNADGAAAEMAATMQDNLAGQLTILKSGLEGLGISIYESLEKPLKEVAAVAVSVISDLNDAYNSGGFVGFVDEIGQKIPMIQGFTDAISGLAEKTKGMSSAELKDFGKTALVLTGIAPGLLGLGKAVGTVKTAVGGFNGIIDGTVGKIGKIPGTVKSVSSSLNNAGGMFKALGNALEIPFEGVGDRISSAFGKVSYRVGYYGAGIKNQLSKLASPISGAIGKFTAPFKDIGSAVMQGLGNVGTKISGYGSIIGNAFKPILAKAATFAPTFFKLINIGAGAAIIVAGMGLIYSQFGTQIDQLLLLAQTKGPEVITNFANGITAALPGLVAQGATLIMGILNAITVNLPALITAGVSIISTLTSSLAAQLPQLIPCAVQMILTLVTSLISNLPQLITSGLNLMKGLASGIANSIPLVAAKAPVIIGKLASTIITNLPKILTAGVQIISKLAVGLVQGIPALIGKIPNMVSQIKNAFTSVNWGSVGMNIIKGIASGLTGAAGAIVEAAKSAANKALDAAKSALGIHSPSRVFRDQVGKMMALGMGIGFEKNIPIKSMNVGVQKAVSGLQKSVDLALSARTADKTIGRVKNYPGFDGGKDIDYDRLEKIQMRAAEKMAKRPIYLGTKRIDEPLPKGAVSAL</sequence>
<feature type="transmembrane region" description="Helical" evidence="2">
    <location>
        <begin position="680"/>
        <end position="699"/>
    </location>
</feature>
<accession>A6BEQ7</accession>
<evidence type="ECO:0000313" key="5">
    <source>
        <dbReference type="Proteomes" id="UP000004016"/>
    </source>
</evidence>
<feature type="domain" description="Phage tail tape measure protein" evidence="3">
    <location>
        <begin position="86"/>
        <end position="284"/>
    </location>
</feature>
<dbReference type="NCBIfam" id="TIGR01760">
    <property type="entry name" value="tape_meas_TP901"/>
    <property type="match status" value="1"/>
</dbReference>
<evidence type="ECO:0000256" key="2">
    <source>
        <dbReference type="SAM" id="Phobius"/>
    </source>
</evidence>
<dbReference type="PANTHER" id="PTHR37813">
    <property type="entry name" value="FELS-2 PROPHAGE PROTEIN"/>
    <property type="match status" value="1"/>
</dbReference>
<dbReference type="eggNOG" id="COG5412">
    <property type="taxonomic scope" value="Bacteria"/>
</dbReference>
<dbReference type="Proteomes" id="UP000004016">
    <property type="component" value="Unassembled WGS sequence"/>
</dbReference>
<feature type="transmembrane region" description="Helical" evidence="2">
    <location>
        <begin position="579"/>
        <end position="600"/>
    </location>
</feature>
<evidence type="ECO:0000259" key="3">
    <source>
        <dbReference type="Pfam" id="PF10145"/>
    </source>
</evidence>
<organism evidence="4 5">
    <name type="scientific">Dorea longicatena DSM 13814</name>
    <dbReference type="NCBI Taxonomy" id="411462"/>
    <lineage>
        <taxon>Bacteria</taxon>
        <taxon>Bacillati</taxon>
        <taxon>Bacillota</taxon>
        <taxon>Clostridia</taxon>
        <taxon>Lachnospirales</taxon>
        <taxon>Lachnospiraceae</taxon>
        <taxon>Dorea</taxon>
    </lineage>
</organism>
<keyword evidence="2" id="KW-0472">Membrane</keyword>
<feature type="transmembrane region" description="Helical" evidence="2">
    <location>
        <begin position="647"/>
        <end position="668"/>
    </location>
</feature>
<protein>
    <submittedName>
        <fullName evidence="4">Phage tail tape measure protein, TP901 family</fullName>
    </submittedName>
</protein>
<feature type="transmembrane region" description="Helical" evidence="2">
    <location>
        <begin position="621"/>
        <end position="641"/>
    </location>
</feature>
<dbReference type="EMBL" id="AAXB02000002">
    <property type="protein sequence ID" value="EDM64096.1"/>
    <property type="molecule type" value="Genomic_DNA"/>
</dbReference>
<reference evidence="4 5" key="1">
    <citation type="submission" date="2007-03" db="EMBL/GenBank/DDBJ databases">
        <authorList>
            <person name="Fulton L."/>
            <person name="Clifton S."/>
            <person name="Fulton B."/>
            <person name="Xu J."/>
            <person name="Minx P."/>
            <person name="Pepin K.H."/>
            <person name="Johnson M."/>
            <person name="Thiruvilangam P."/>
            <person name="Bhonagiri V."/>
            <person name="Nash W.E."/>
            <person name="Mardis E.R."/>
            <person name="Wilson R.K."/>
        </authorList>
    </citation>
    <scope>NUCLEOTIDE SEQUENCE [LARGE SCALE GENOMIC DNA]</scope>
    <source>
        <strain evidence="4 5">DSM 13814</strain>
    </source>
</reference>
<proteinExistence type="predicted"/>
<dbReference type="eggNOG" id="COG5283">
    <property type="taxonomic scope" value="Bacteria"/>
</dbReference>
<dbReference type="Pfam" id="PF10145">
    <property type="entry name" value="PhageMin_Tail"/>
    <property type="match status" value="1"/>
</dbReference>
<gene>
    <name evidence="4" type="ORF">DORLON_00777</name>
</gene>
<dbReference type="PANTHER" id="PTHR37813:SF1">
    <property type="entry name" value="FELS-2 PROPHAGE PROTEIN"/>
    <property type="match status" value="1"/>
</dbReference>
<name>A6BEQ7_9FIRM</name>
<comment type="caution">
    <text evidence="4">The sequence shown here is derived from an EMBL/GenBank/DDBJ whole genome shotgun (WGS) entry which is preliminary data.</text>
</comment>
<keyword evidence="2" id="KW-0812">Transmembrane</keyword>
<keyword evidence="1" id="KW-1188">Viral release from host cell</keyword>
<evidence type="ECO:0000256" key="1">
    <source>
        <dbReference type="ARBA" id="ARBA00022612"/>
    </source>
</evidence>
<keyword evidence="2" id="KW-1133">Transmembrane helix</keyword>
<dbReference type="HOGENOM" id="CLU_002005_2_1_9"/>
<dbReference type="AlphaFoldDB" id="A6BEQ7"/>